<comment type="caution">
    <text evidence="2">The sequence shown here is derived from an EMBL/GenBank/DDBJ whole genome shotgun (WGS) entry which is preliminary data.</text>
</comment>
<sequence length="222" mass="24643">MGNENKTSNFCGLSRTLPSGQGTRSDDFVCESEGPCHSGAVHLFATTAVMRLSPDREVLPVLLSVSSSAVYPLSYRRKPKKIKTNSVVSVVHPNITLWHHFRVLRLAHRGYFDGEKFFGRAQRCGRICLSEMMMCCLLARRVGEGAGRGGVGGPKRRRGDRDTGERLLFTRIKCPVTIRGPIGAPSAKSRLRSLRIHGSLPDPLLRREPFVLLVHYIYTPTA</sequence>
<gene>
    <name evidence="2" type="ORF">QR685DRAFT_86660</name>
</gene>
<protein>
    <submittedName>
        <fullName evidence="2">Uncharacterized protein</fullName>
    </submittedName>
</protein>
<evidence type="ECO:0000256" key="1">
    <source>
        <dbReference type="SAM" id="MobiDB-lite"/>
    </source>
</evidence>
<organism evidence="2 3">
    <name type="scientific">Neurospora intermedia</name>
    <dbReference type="NCBI Taxonomy" id="5142"/>
    <lineage>
        <taxon>Eukaryota</taxon>
        <taxon>Fungi</taxon>
        <taxon>Dikarya</taxon>
        <taxon>Ascomycota</taxon>
        <taxon>Pezizomycotina</taxon>
        <taxon>Sordariomycetes</taxon>
        <taxon>Sordariomycetidae</taxon>
        <taxon>Sordariales</taxon>
        <taxon>Sordariaceae</taxon>
        <taxon>Neurospora</taxon>
    </lineage>
</organism>
<dbReference type="Proteomes" id="UP001451303">
    <property type="component" value="Unassembled WGS sequence"/>
</dbReference>
<proteinExistence type="predicted"/>
<keyword evidence="3" id="KW-1185">Reference proteome</keyword>
<evidence type="ECO:0000313" key="3">
    <source>
        <dbReference type="Proteomes" id="UP001451303"/>
    </source>
</evidence>
<reference evidence="2 3" key="1">
    <citation type="submission" date="2023-09" db="EMBL/GenBank/DDBJ databases">
        <title>Multi-omics analysis of a traditional fermented food reveals byproduct-associated fungal strains for waste-to-food upcycling.</title>
        <authorList>
            <consortium name="Lawrence Berkeley National Laboratory"/>
            <person name="Rekdal V.M."/>
            <person name="Villalobos-Escobedo J.M."/>
            <person name="Rodriguez-Valeron N."/>
            <person name="Garcia M.O."/>
            <person name="Vasquez D.P."/>
            <person name="Damayanti I."/>
            <person name="Sorensen P.M."/>
            <person name="Baidoo E.E."/>
            <person name="De Carvalho A.C."/>
            <person name="Riley R."/>
            <person name="Lipzen A."/>
            <person name="He G."/>
            <person name="Yan M."/>
            <person name="Haridas S."/>
            <person name="Daum C."/>
            <person name="Yoshinaga Y."/>
            <person name="Ng V."/>
            <person name="Grigoriev I.V."/>
            <person name="Munk R."/>
            <person name="Nuraida L."/>
            <person name="Wijaya C.H."/>
            <person name="Morales P.-C."/>
            <person name="Keasling J.D."/>
        </authorList>
    </citation>
    <scope>NUCLEOTIDE SEQUENCE [LARGE SCALE GENOMIC DNA]</scope>
    <source>
        <strain evidence="2 3">FGSC 2613</strain>
    </source>
</reference>
<dbReference type="EMBL" id="JAVLET010000010">
    <property type="protein sequence ID" value="KAL0467396.1"/>
    <property type="molecule type" value="Genomic_DNA"/>
</dbReference>
<feature type="region of interest" description="Disordered" evidence="1">
    <location>
        <begin position="1"/>
        <end position="23"/>
    </location>
</feature>
<accession>A0ABR3D3W9</accession>
<name>A0ABR3D3W9_NEUIN</name>
<evidence type="ECO:0000313" key="2">
    <source>
        <dbReference type="EMBL" id="KAL0467396.1"/>
    </source>
</evidence>